<evidence type="ECO:0000256" key="3">
    <source>
        <dbReference type="ARBA" id="ARBA00022670"/>
    </source>
</evidence>
<protein>
    <submittedName>
        <fullName evidence="9">Exosortase/archaeosortase family protein</fullName>
    </submittedName>
</protein>
<dbReference type="GO" id="GO:0005886">
    <property type="term" value="C:plasma membrane"/>
    <property type="evidence" value="ECO:0007669"/>
    <property type="project" value="UniProtKB-SubCell"/>
</dbReference>
<evidence type="ECO:0000256" key="5">
    <source>
        <dbReference type="ARBA" id="ARBA00022801"/>
    </source>
</evidence>
<dbReference type="NCBIfam" id="TIGR04178">
    <property type="entry name" value="exo_archaeo"/>
    <property type="match status" value="1"/>
</dbReference>
<keyword evidence="7 8" id="KW-0472">Membrane</keyword>
<feature type="transmembrane region" description="Helical" evidence="8">
    <location>
        <begin position="27"/>
        <end position="51"/>
    </location>
</feature>
<dbReference type="GO" id="GO:0008233">
    <property type="term" value="F:peptidase activity"/>
    <property type="evidence" value="ECO:0007669"/>
    <property type="project" value="UniProtKB-KW"/>
</dbReference>
<keyword evidence="2" id="KW-1003">Cell membrane</keyword>
<dbReference type="EMBL" id="QEFP01000010">
    <property type="protein sequence ID" value="PVU68484.1"/>
    <property type="molecule type" value="Genomic_DNA"/>
</dbReference>
<reference evidence="10" key="3">
    <citation type="submission" date="2017-05" db="EMBL/GenBank/DDBJ databases">
        <authorList>
            <person name="Song R."/>
            <person name="Chenine A.L."/>
            <person name="Ruprecht R.M."/>
        </authorList>
    </citation>
    <scope>NUCLEOTIDE SEQUENCE</scope>
    <source>
        <strain evidence="10">SCGC AB-777_F03</strain>
    </source>
</reference>
<evidence type="ECO:0000256" key="6">
    <source>
        <dbReference type="ARBA" id="ARBA00022989"/>
    </source>
</evidence>
<keyword evidence="6 8" id="KW-1133">Transmembrane helix</keyword>
<accession>A0A2T9WKY2</accession>
<organism evidence="10">
    <name type="scientific">Nanobsidianus stetteri</name>
    <dbReference type="NCBI Taxonomy" id="1294122"/>
    <lineage>
        <taxon>Archaea</taxon>
        <taxon>Nanobdellota</taxon>
        <taxon>Candidatus Nanoarchaeia</taxon>
        <taxon>Nanoarchaeales</taxon>
        <taxon>Nanopusillaceae</taxon>
        <taxon>Candidatus Nanobsidianus</taxon>
    </lineage>
</organism>
<dbReference type="Pfam" id="PF09721">
    <property type="entry name" value="Exosortase_EpsH"/>
    <property type="match status" value="1"/>
</dbReference>
<gene>
    <name evidence="9" type="ORF">DDW03_000115</name>
    <name evidence="10" type="ORF">DDW03_02305</name>
</gene>
<keyword evidence="5" id="KW-0378">Hydrolase</keyword>
<comment type="caution">
    <text evidence="10">The sequence shown here is derived from an EMBL/GenBank/DDBJ whole genome shotgun (WGS) entry which is preliminary data.</text>
</comment>
<proteinExistence type="predicted"/>
<reference evidence="10" key="1">
    <citation type="journal article" date="2015" name="Appl. Environ. Microbiol.">
        <title>Nanoarchaeota, Their Sulfolobales Host, and Nanoarchaeota Virus Distribution across Yellowstone National Park Hot Springs.</title>
        <authorList>
            <person name="Munson-McGee J.H."/>
            <person name="Field E.K."/>
            <person name="Bateson M."/>
            <person name="Rooney C."/>
            <person name="Stepanauskas R."/>
            <person name="Young M.J."/>
        </authorList>
    </citation>
    <scope>NUCLEOTIDE SEQUENCE [LARGE SCALE GENOMIC DNA]</scope>
    <source>
        <strain evidence="10">SCGC AB-777_F03</strain>
    </source>
</reference>
<keyword evidence="4 8" id="KW-0812">Transmembrane</keyword>
<name>A0A2T9WKY2_NANST</name>
<dbReference type="AlphaFoldDB" id="A0A2T9WKY2"/>
<feature type="transmembrane region" description="Helical" evidence="8">
    <location>
        <begin position="88"/>
        <end position="110"/>
    </location>
</feature>
<evidence type="ECO:0000256" key="8">
    <source>
        <dbReference type="SAM" id="Phobius"/>
    </source>
</evidence>
<dbReference type="EMBL" id="QEFP02000001">
    <property type="protein sequence ID" value="MCC5446815.1"/>
    <property type="molecule type" value="Genomic_DNA"/>
</dbReference>
<dbReference type="InterPro" id="IPR026392">
    <property type="entry name" value="Exo/Archaeosortase_dom"/>
</dbReference>
<reference evidence="9" key="4">
    <citation type="submission" date="2021-11" db="EMBL/GenBank/DDBJ databases">
        <authorList>
            <person name="Munson-Mcgee J."/>
            <person name="Field E."/>
            <person name="Bateson M."/>
            <person name="Rooney C."/>
            <person name="Stepanauskas R."/>
            <person name="Young M."/>
        </authorList>
    </citation>
    <scope>NUCLEOTIDE SEQUENCE</scope>
    <source>
        <strain evidence="9">SCGC AB-777_F03</strain>
    </source>
</reference>
<evidence type="ECO:0000256" key="1">
    <source>
        <dbReference type="ARBA" id="ARBA00004651"/>
    </source>
</evidence>
<dbReference type="InterPro" id="IPR019127">
    <property type="entry name" value="Exosortase"/>
</dbReference>
<feature type="transmembrane region" description="Helical" evidence="8">
    <location>
        <begin position="159"/>
        <end position="178"/>
    </location>
</feature>
<dbReference type="RefSeq" id="WP_228615033.1">
    <property type="nucleotide sequence ID" value="NZ_QEFP02000001.1"/>
</dbReference>
<dbReference type="GO" id="GO:0006508">
    <property type="term" value="P:proteolysis"/>
    <property type="evidence" value="ECO:0007669"/>
    <property type="project" value="UniProtKB-KW"/>
</dbReference>
<evidence type="ECO:0000313" key="9">
    <source>
        <dbReference type="EMBL" id="MCC5446815.1"/>
    </source>
</evidence>
<feature type="transmembrane region" description="Helical" evidence="8">
    <location>
        <begin position="122"/>
        <end position="147"/>
    </location>
</feature>
<evidence type="ECO:0000313" key="10">
    <source>
        <dbReference type="EMBL" id="PVU68484.1"/>
    </source>
</evidence>
<evidence type="ECO:0000256" key="7">
    <source>
        <dbReference type="ARBA" id="ARBA00023136"/>
    </source>
</evidence>
<evidence type="ECO:0000256" key="4">
    <source>
        <dbReference type="ARBA" id="ARBA00022692"/>
    </source>
</evidence>
<dbReference type="Proteomes" id="UP000245509">
    <property type="component" value="Unassembled WGS sequence"/>
</dbReference>
<comment type="subcellular location">
    <subcellularLocation>
        <location evidence="1">Cell membrane</location>
        <topology evidence="1">Multi-pass membrane protein</topology>
    </subcellularLocation>
</comment>
<evidence type="ECO:0000256" key="2">
    <source>
        <dbReference type="ARBA" id="ARBA00022475"/>
    </source>
</evidence>
<reference evidence="9" key="2">
    <citation type="submission" date="2017-05" db="EMBL/GenBank/DDBJ databases">
        <authorList>
            <person name="Munson-Mcgee J.H."/>
        </authorList>
    </citation>
    <scope>NUCLEOTIDE SEQUENCE</scope>
    <source>
        <strain evidence="9">SCGC AB-777_F03</strain>
    </source>
</reference>
<keyword evidence="3" id="KW-0645">Protease</keyword>
<sequence>MFEYIIKKYYGKLIDYAKSNKILRKELLLSIFFANMLIYSIPLFLFSYYYIVLPYNFLISYSEIISKILYYSHINFTLENNVVYIKNISFIIDQECTGFKSIFGIFALVFSTPTLNIKKKIYYFIILSPILFILNIFRLWSVFYFYYIFNVNPYFLHDFLWEIFTTLFLIIFWLIFLIKNKKELFV</sequence>